<keyword evidence="9 22" id="KW-0547">Nucleotide-binding</keyword>
<evidence type="ECO:0000256" key="17">
    <source>
        <dbReference type="ARBA" id="ARBA00023128"/>
    </source>
</evidence>
<keyword evidence="23" id="KW-0460">Magnesium</keyword>
<feature type="binding site" evidence="22">
    <location>
        <position position="70"/>
    </location>
    <ligand>
        <name>GTP</name>
        <dbReference type="ChEBI" id="CHEBI:37565"/>
    </ligand>
</feature>
<dbReference type="GO" id="GO:0005794">
    <property type="term" value="C:Golgi apparatus"/>
    <property type="evidence" value="ECO:0007669"/>
    <property type="project" value="UniProtKB-SubCell"/>
</dbReference>
<evidence type="ECO:0000256" key="18">
    <source>
        <dbReference type="ARBA" id="ARBA00023134"/>
    </source>
</evidence>
<dbReference type="GO" id="GO:0008320">
    <property type="term" value="F:protein transmembrane transporter activity"/>
    <property type="evidence" value="ECO:0007669"/>
    <property type="project" value="InterPro"/>
</dbReference>
<dbReference type="GO" id="GO:0016192">
    <property type="term" value="P:vesicle-mediated transport"/>
    <property type="evidence" value="ECO:0007669"/>
    <property type="project" value="UniProtKB-KW"/>
</dbReference>
<dbReference type="GO" id="GO:0046872">
    <property type="term" value="F:metal ion binding"/>
    <property type="evidence" value="ECO:0007669"/>
    <property type="project" value="UniProtKB-KW"/>
</dbReference>
<feature type="binding site" evidence="22">
    <location>
        <begin position="24"/>
        <end position="31"/>
    </location>
    <ligand>
        <name>GTP</name>
        <dbReference type="ChEBI" id="CHEBI:37565"/>
    </ligand>
</feature>
<evidence type="ECO:0000256" key="14">
    <source>
        <dbReference type="ARBA" id="ARBA00023034"/>
    </source>
</evidence>
<keyword evidence="23" id="KW-0479">Metal-binding</keyword>
<keyword evidence="18 22" id="KW-0342">GTP-binding</keyword>
<dbReference type="Gene3D" id="2.40.160.10">
    <property type="entry name" value="Porin"/>
    <property type="match status" value="1"/>
</dbReference>
<dbReference type="SMART" id="SM00178">
    <property type="entry name" value="SAR"/>
    <property type="match status" value="1"/>
</dbReference>
<evidence type="ECO:0000313" key="26">
    <source>
        <dbReference type="Proteomes" id="UP001055439"/>
    </source>
</evidence>
<dbReference type="SMART" id="SM00175">
    <property type="entry name" value="RAB"/>
    <property type="match status" value="1"/>
</dbReference>
<dbReference type="AlphaFoldDB" id="A0A9E7I715"/>
<evidence type="ECO:0000256" key="9">
    <source>
        <dbReference type="ARBA" id="ARBA00022741"/>
    </source>
</evidence>
<dbReference type="GO" id="GO:0005525">
    <property type="term" value="F:GTP binding"/>
    <property type="evidence" value="ECO:0007669"/>
    <property type="project" value="UniProtKB-KW"/>
</dbReference>
<evidence type="ECO:0000256" key="22">
    <source>
        <dbReference type="PIRSR" id="PIRSR606689-1"/>
    </source>
</evidence>
<dbReference type="InterPro" id="IPR006689">
    <property type="entry name" value="Small_GTPase_ARF/SAR"/>
</dbReference>
<comment type="subcellular location">
    <subcellularLocation>
        <location evidence="2">Golgi apparatus</location>
    </subcellularLocation>
    <subcellularLocation>
        <location evidence="1">Mitochondrion outer membrane</location>
        <topology evidence="1">Multi-pass membrane protein</topology>
    </subcellularLocation>
</comment>
<evidence type="ECO:0000256" key="21">
    <source>
        <dbReference type="ARBA" id="ARBA00058612"/>
    </source>
</evidence>
<dbReference type="GO" id="GO:0030150">
    <property type="term" value="P:protein import into mitochondrial matrix"/>
    <property type="evidence" value="ECO:0007669"/>
    <property type="project" value="InterPro"/>
</dbReference>
<keyword evidence="14" id="KW-0333">Golgi apparatus</keyword>
<evidence type="ECO:0000256" key="19">
    <source>
        <dbReference type="ARBA" id="ARBA00023136"/>
    </source>
</evidence>
<dbReference type="CDD" id="cd04150">
    <property type="entry name" value="Arf1_5_like"/>
    <property type="match status" value="1"/>
</dbReference>
<dbReference type="Gene3D" id="3.40.50.300">
    <property type="entry name" value="P-loop containing nucleotide triphosphate hydrolases"/>
    <property type="match status" value="1"/>
</dbReference>
<dbReference type="InterPro" id="IPR023614">
    <property type="entry name" value="Porin_dom_sf"/>
</dbReference>
<dbReference type="InterPro" id="IPR027417">
    <property type="entry name" value="P-loop_NTPase"/>
</dbReference>
<keyword evidence="5" id="KW-0813">Transport</keyword>
<feature type="binding site" evidence="23">
    <location>
        <position position="31"/>
    </location>
    <ligand>
        <name>Mg(2+)</name>
        <dbReference type="ChEBI" id="CHEBI:18420"/>
    </ligand>
</feature>
<comment type="similarity">
    <text evidence="3">Belongs to the small GTPase superfamily. Arf family.</text>
</comment>
<dbReference type="GO" id="GO:0015288">
    <property type="term" value="F:porin activity"/>
    <property type="evidence" value="ECO:0007669"/>
    <property type="project" value="UniProtKB-KW"/>
</dbReference>
<dbReference type="InterPro" id="IPR005225">
    <property type="entry name" value="Small_GTP-bd"/>
</dbReference>
<dbReference type="PROSITE" id="PS51417">
    <property type="entry name" value="ARF"/>
    <property type="match status" value="1"/>
</dbReference>
<dbReference type="Pfam" id="PF01459">
    <property type="entry name" value="Porin_3"/>
    <property type="match status" value="1"/>
</dbReference>
<dbReference type="GO" id="GO:0046930">
    <property type="term" value="C:pore complex"/>
    <property type="evidence" value="ECO:0007669"/>
    <property type="project" value="UniProtKB-KW"/>
</dbReference>
<feature type="region of interest" description="Disordered" evidence="24">
    <location>
        <begin position="188"/>
        <end position="214"/>
    </location>
</feature>
<evidence type="ECO:0000256" key="11">
    <source>
        <dbReference type="ARBA" id="ARBA00022892"/>
    </source>
</evidence>
<gene>
    <name evidence="25" type="ORF">MUK42_14963</name>
</gene>
<keyword evidence="7" id="KW-0812">Transmembrane</keyword>
<keyword evidence="26" id="KW-1185">Reference proteome</keyword>
<evidence type="ECO:0000256" key="10">
    <source>
        <dbReference type="ARBA" id="ARBA00022787"/>
    </source>
</evidence>
<accession>A0A9E7I715</accession>
<sequence length="581" mass="64908">MGLTFGKLFSRLFAKKEMRILMVGLDAAGKTTILYKLKLGEIVTTIPTIGFNVETVEYKNISFTVWDVGGQDKIRPLWRHYFQNTQGLIFVVDSNDRDRVVEARDELHRMLNEDELRDAVLLVFANKQDLPNAMNAAEITDKLGLHSLRQRHWYIQSTCATSGEGLYEGLDWLSSNIASKRLWKPSGEMGSSVSHAGAPPPSPAAAPPPPIPVGLAAALPPNTEVQGDGKGVSEKVDWLNLPCPVPFEEIQREALMSLKPELFEGLRFDFTKGINQTFALSHSVFMGSMEVPSQSSDIIKVPTAHYEFGANFLDPKLMLIGRILTDGRLNARVKCDLTDNLTLKINAQLTNEPHFSQGMFNFDYKGRDFRSQFQIGNNAFYGANYIQSVSPHLSLGSEVFWLGHQRKSGIGFAARYNTDKMVTTGQVASTGIVALSYVQKVSEKVSLASEFMYNHMTRDVTSSFGYDYILRQCRLRGKLDSNGVVGAFLEERLNMGVNLLLSAEVRRIDHSKKDYKFGCAGSSFLGFFRLLERGFADSSIHGWEHHLLERRGSLFVSPPLELVDNTFAEWISQQPPDNVTS</sequence>
<comment type="similarity">
    <text evidence="4">Belongs to the Tom40 family.</text>
</comment>
<dbReference type="OrthoDB" id="19656at2759"/>
<dbReference type="Proteomes" id="UP001055439">
    <property type="component" value="Chromosome 9"/>
</dbReference>
<evidence type="ECO:0000256" key="1">
    <source>
        <dbReference type="ARBA" id="ARBA00004374"/>
    </source>
</evidence>
<proteinExistence type="inferred from homology"/>
<protein>
    <submittedName>
        <fullName evidence="25">ARF</fullName>
    </submittedName>
</protein>
<dbReference type="GO" id="GO:0005741">
    <property type="term" value="C:mitochondrial outer membrane"/>
    <property type="evidence" value="ECO:0007669"/>
    <property type="project" value="UniProtKB-SubCell"/>
</dbReference>
<keyword evidence="16" id="KW-0626">Porin</keyword>
<keyword evidence="10" id="KW-1000">Mitochondrion outer membrane</keyword>
<evidence type="ECO:0000256" key="23">
    <source>
        <dbReference type="PIRSR" id="PIRSR606689-2"/>
    </source>
</evidence>
<dbReference type="NCBIfam" id="TIGR00231">
    <property type="entry name" value="small_GTP"/>
    <property type="match status" value="1"/>
</dbReference>
<dbReference type="InterPro" id="IPR045872">
    <property type="entry name" value="Arf1-5-like"/>
</dbReference>
<dbReference type="GO" id="GO:0003924">
    <property type="term" value="F:GTPase activity"/>
    <property type="evidence" value="ECO:0007669"/>
    <property type="project" value="InterPro"/>
</dbReference>
<name>A0A9E7I715_9LILI</name>
<evidence type="ECO:0000256" key="24">
    <source>
        <dbReference type="SAM" id="MobiDB-lite"/>
    </source>
</evidence>
<keyword evidence="8" id="KW-0519">Myristate</keyword>
<keyword evidence="11" id="KW-0931">ER-Golgi transport</keyword>
<organism evidence="25 26">
    <name type="scientific">Musa troglodytarum</name>
    <name type="common">fe'i banana</name>
    <dbReference type="NCBI Taxonomy" id="320322"/>
    <lineage>
        <taxon>Eukaryota</taxon>
        <taxon>Viridiplantae</taxon>
        <taxon>Streptophyta</taxon>
        <taxon>Embryophyta</taxon>
        <taxon>Tracheophyta</taxon>
        <taxon>Spermatophyta</taxon>
        <taxon>Magnoliopsida</taxon>
        <taxon>Liliopsida</taxon>
        <taxon>Zingiberales</taxon>
        <taxon>Musaceae</taxon>
        <taxon>Musa</taxon>
    </lineage>
</organism>
<keyword evidence="19" id="KW-0472">Membrane</keyword>
<dbReference type="InterPro" id="IPR027246">
    <property type="entry name" value="Porin_Euk/Tom40"/>
</dbReference>
<feature type="binding site" evidence="23">
    <location>
        <position position="48"/>
    </location>
    <ligand>
        <name>Mg(2+)</name>
        <dbReference type="ChEBI" id="CHEBI:18420"/>
    </ligand>
</feature>
<evidence type="ECO:0000256" key="5">
    <source>
        <dbReference type="ARBA" id="ARBA00022448"/>
    </source>
</evidence>
<comment type="function">
    <text evidence="21">Central component of the receptor complex responsible for the recognition and translocation of cytosolically synthesized mitochondrial preproteins. Together with TOM22 functions as the transit peptide receptor at the surface of the mitochondrion outer membrane and facilitates the movement of preproteins into the translocation pore. Directly involved in the pore formation.</text>
</comment>
<evidence type="ECO:0000256" key="16">
    <source>
        <dbReference type="ARBA" id="ARBA00023114"/>
    </source>
</evidence>
<dbReference type="PANTHER" id="PTHR10802">
    <property type="entry name" value="MITOCHONDRIAL IMPORT RECEPTOR SUBUNIT TOM40"/>
    <property type="match status" value="1"/>
</dbReference>
<dbReference type="GO" id="GO:0006811">
    <property type="term" value="P:monoatomic ion transport"/>
    <property type="evidence" value="ECO:0007669"/>
    <property type="project" value="UniProtKB-KW"/>
</dbReference>
<evidence type="ECO:0000256" key="7">
    <source>
        <dbReference type="ARBA" id="ARBA00022692"/>
    </source>
</evidence>
<keyword evidence="12" id="KW-0653">Protein transport</keyword>
<keyword evidence="15" id="KW-0406">Ion transport</keyword>
<dbReference type="Pfam" id="PF00025">
    <property type="entry name" value="Arf"/>
    <property type="match status" value="1"/>
</dbReference>
<dbReference type="PRINTS" id="PR00328">
    <property type="entry name" value="SAR1GTPBP"/>
</dbReference>
<evidence type="ECO:0000256" key="13">
    <source>
        <dbReference type="ARBA" id="ARBA00022990"/>
    </source>
</evidence>
<evidence type="ECO:0000256" key="3">
    <source>
        <dbReference type="ARBA" id="ARBA00010290"/>
    </source>
</evidence>
<evidence type="ECO:0000256" key="6">
    <source>
        <dbReference type="ARBA" id="ARBA00022452"/>
    </source>
</evidence>
<evidence type="ECO:0000256" key="8">
    <source>
        <dbReference type="ARBA" id="ARBA00022707"/>
    </source>
</evidence>
<feature type="binding site" evidence="22">
    <location>
        <begin position="126"/>
        <end position="129"/>
    </location>
    <ligand>
        <name>GTP</name>
        <dbReference type="ChEBI" id="CHEBI:37565"/>
    </ligand>
</feature>
<dbReference type="CDD" id="cd07305">
    <property type="entry name" value="Porin3_Tom40"/>
    <property type="match status" value="1"/>
</dbReference>
<keyword evidence="17" id="KW-0496">Mitochondrion</keyword>
<feature type="compositionally biased region" description="Pro residues" evidence="24">
    <location>
        <begin position="198"/>
        <end position="212"/>
    </location>
</feature>
<evidence type="ECO:0000256" key="12">
    <source>
        <dbReference type="ARBA" id="ARBA00022927"/>
    </source>
</evidence>
<dbReference type="SUPFAM" id="SSF52540">
    <property type="entry name" value="P-loop containing nucleoside triphosphate hydrolases"/>
    <property type="match status" value="1"/>
</dbReference>
<keyword evidence="20" id="KW-0449">Lipoprotein</keyword>
<evidence type="ECO:0000313" key="25">
    <source>
        <dbReference type="EMBL" id="URE47115.1"/>
    </source>
</evidence>
<evidence type="ECO:0000256" key="2">
    <source>
        <dbReference type="ARBA" id="ARBA00004555"/>
    </source>
</evidence>
<dbReference type="SMART" id="SM00177">
    <property type="entry name" value="ARF"/>
    <property type="match status" value="1"/>
</dbReference>
<dbReference type="FunFam" id="2.40.160.10:FF:000010">
    <property type="entry name" value="Mitochondrial import receptor subunit TOM40-1"/>
    <property type="match status" value="1"/>
</dbReference>
<reference evidence="25" key="1">
    <citation type="submission" date="2022-05" db="EMBL/GenBank/DDBJ databases">
        <title>The Musa troglodytarum L. genome provides insights into the mechanism of non-climacteric behaviour and enrichment of carotenoids.</title>
        <authorList>
            <person name="Wang J."/>
        </authorList>
    </citation>
    <scope>NUCLEOTIDE SEQUENCE</scope>
    <source>
        <tissue evidence="25">Leaf</tissue>
    </source>
</reference>
<keyword evidence="13" id="KW-0007">Acetylation</keyword>
<dbReference type="EMBL" id="CP097511">
    <property type="protein sequence ID" value="URE47115.1"/>
    <property type="molecule type" value="Genomic_DNA"/>
</dbReference>
<dbReference type="FunFam" id="3.40.50.300:FF:003500">
    <property type="entry name" value="ADP-ribosylation factor 1"/>
    <property type="match status" value="1"/>
</dbReference>
<dbReference type="InterPro" id="IPR037930">
    <property type="entry name" value="Tom40"/>
</dbReference>
<dbReference type="GO" id="GO:0016004">
    <property type="term" value="F:phospholipase activator activity"/>
    <property type="evidence" value="ECO:0007669"/>
    <property type="project" value="UniProtKB-ARBA"/>
</dbReference>
<evidence type="ECO:0000256" key="15">
    <source>
        <dbReference type="ARBA" id="ARBA00023065"/>
    </source>
</evidence>
<keyword evidence="6" id="KW-1134">Transmembrane beta strand</keyword>
<evidence type="ECO:0000256" key="4">
    <source>
        <dbReference type="ARBA" id="ARBA00010510"/>
    </source>
</evidence>
<evidence type="ECO:0000256" key="20">
    <source>
        <dbReference type="ARBA" id="ARBA00023288"/>
    </source>
</evidence>